<protein>
    <submittedName>
        <fullName evidence="1">Uncharacterized protein</fullName>
    </submittedName>
</protein>
<comment type="caution">
    <text evidence="1">The sequence shown here is derived from an EMBL/GenBank/DDBJ whole genome shotgun (WGS) entry which is preliminary data.</text>
</comment>
<name>A0A820EQZ9_9BILA</name>
<gene>
    <name evidence="1" type="ORF">FNK824_LOCUS38696</name>
</gene>
<dbReference type="EMBL" id="CAJOBE010022784">
    <property type="protein sequence ID" value="CAF4252679.1"/>
    <property type="molecule type" value="Genomic_DNA"/>
</dbReference>
<reference evidence="1" key="1">
    <citation type="submission" date="2021-02" db="EMBL/GenBank/DDBJ databases">
        <authorList>
            <person name="Nowell W R."/>
        </authorList>
    </citation>
    <scope>NUCLEOTIDE SEQUENCE</scope>
</reference>
<dbReference type="Proteomes" id="UP000663874">
    <property type="component" value="Unassembled WGS sequence"/>
</dbReference>
<accession>A0A820EQZ9</accession>
<sequence length="49" mass="5641">CSDNELRFFALRSTTTDEDDTFTFPPMNNEKTSEDQVPLPVEYLGSIIR</sequence>
<organism evidence="1 2">
    <name type="scientific">Rotaria sordida</name>
    <dbReference type="NCBI Taxonomy" id="392033"/>
    <lineage>
        <taxon>Eukaryota</taxon>
        <taxon>Metazoa</taxon>
        <taxon>Spiralia</taxon>
        <taxon>Gnathifera</taxon>
        <taxon>Rotifera</taxon>
        <taxon>Eurotatoria</taxon>
        <taxon>Bdelloidea</taxon>
        <taxon>Philodinida</taxon>
        <taxon>Philodinidae</taxon>
        <taxon>Rotaria</taxon>
    </lineage>
</organism>
<proteinExistence type="predicted"/>
<feature type="non-terminal residue" evidence="1">
    <location>
        <position position="1"/>
    </location>
</feature>
<dbReference type="AlphaFoldDB" id="A0A820EQZ9"/>
<evidence type="ECO:0000313" key="1">
    <source>
        <dbReference type="EMBL" id="CAF4252679.1"/>
    </source>
</evidence>
<evidence type="ECO:0000313" key="2">
    <source>
        <dbReference type="Proteomes" id="UP000663874"/>
    </source>
</evidence>